<dbReference type="GO" id="GO:0044781">
    <property type="term" value="P:bacterial-type flagellum organization"/>
    <property type="evidence" value="ECO:0007669"/>
    <property type="project" value="InterPro"/>
</dbReference>
<feature type="transmembrane region" description="Helical" evidence="6">
    <location>
        <begin position="6"/>
        <end position="28"/>
    </location>
</feature>
<dbReference type="RefSeq" id="WP_113783599.1">
    <property type="nucleotide sequence ID" value="NZ_JAKUDR010000001.1"/>
</dbReference>
<evidence type="ECO:0000256" key="4">
    <source>
        <dbReference type="ARBA" id="ARBA00022989"/>
    </source>
</evidence>
<proteinExistence type="predicted"/>
<keyword evidence="2" id="KW-1003">Cell membrane</keyword>
<keyword evidence="4 6" id="KW-1133">Transmembrane helix</keyword>
<keyword evidence="3 6" id="KW-0812">Transmembrane</keyword>
<organism evidence="7 8">
    <name type="scientific">Enterococcus cecorum</name>
    <dbReference type="NCBI Taxonomy" id="44008"/>
    <lineage>
        <taxon>Bacteria</taxon>
        <taxon>Bacillati</taxon>
        <taxon>Bacillota</taxon>
        <taxon>Bacilli</taxon>
        <taxon>Lactobacillales</taxon>
        <taxon>Enterococcaceae</taxon>
        <taxon>Enterococcus</taxon>
    </lineage>
</organism>
<dbReference type="InterPro" id="IPR022781">
    <property type="entry name" value="Flagellar_biosynth_FliO"/>
</dbReference>
<dbReference type="GO" id="GO:0016020">
    <property type="term" value="C:membrane"/>
    <property type="evidence" value="ECO:0007669"/>
    <property type="project" value="InterPro"/>
</dbReference>
<dbReference type="EMBL" id="LEOY01000002">
    <property type="protein sequence ID" value="RBR31749.1"/>
    <property type="molecule type" value="Genomic_DNA"/>
</dbReference>
<sequence length="127" mass="14874">MDLIFPIIKMVVFLIVILYLVVQALKFLNKQMNPENSILQVIQRISVSKSSSIAIVKMFDRYYVMSISENQNQIIKELTLDEIQSLKAFQKEQALKQSQLPKEFRKLLNKEINSLQKRKDATNNEKK</sequence>
<evidence type="ECO:0000256" key="1">
    <source>
        <dbReference type="ARBA" id="ARBA00004236"/>
    </source>
</evidence>
<evidence type="ECO:0000256" key="2">
    <source>
        <dbReference type="ARBA" id="ARBA00022475"/>
    </source>
</evidence>
<evidence type="ECO:0000313" key="7">
    <source>
        <dbReference type="EMBL" id="RBR31749.1"/>
    </source>
</evidence>
<comment type="subcellular location">
    <subcellularLocation>
        <location evidence="1">Cell membrane</location>
    </subcellularLocation>
</comment>
<name>A0A366SIS6_9ENTE</name>
<keyword evidence="5 6" id="KW-0472">Membrane</keyword>
<accession>A0A366SIS6</accession>
<reference evidence="7 8" key="1">
    <citation type="submission" date="2015-06" db="EMBL/GenBank/DDBJ databases">
        <title>The Genome Sequence of Enterococcus cecorum 170AEA1.</title>
        <authorList>
            <consortium name="The Broad Institute Genomics Platform"/>
            <consortium name="The Broad Institute Genome Sequencing Center for Infectious Disease"/>
            <person name="Earl A.M."/>
            <person name="Van Tyne D."/>
            <person name="Lebreton F."/>
            <person name="Saavedra J.T."/>
            <person name="Gilmore M.S."/>
            <person name="Manson McGuire A."/>
            <person name="Clock S."/>
            <person name="Crupain M."/>
            <person name="Rangan U."/>
            <person name="Young S."/>
            <person name="Abouelleil A."/>
            <person name="Cao P."/>
            <person name="Chapman S.B."/>
            <person name="Griggs A."/>
            <person name="Priest M."/>
            <person name="Shea T."/>
            <person name="Wortman J."/>
            <person name="Nusbaum C."/>
            <person name="Birren B."/>
        </authorList>
    </citation>
    <scope>NUCLEOTIDE SEQUENCE [LARGE SCALE GENOMIC DNA]</scope>
    <source>
        <strain evidence="7 8">170AEA1</strain>
    </source>
</reference>
<dbReference type="Pfam" id="PF04347">
    <property type="entry name" value="FliO"/>
    <property type="match status" value="1"/>
</dbReference>
<evidence type="ECO:0000256" key="3">
    <source>
        <dbReference type="ARBA" id="ARBA00022692"/>
    </source>
</evidence>
<evidence type="ECO:0000256" key="6">
    <source>
        <dbReference type="SAM" id="Phobius"/>
    </source>
</evidence>
<evidence type="ECO:0008006" key="9">
    <source>
        <dbReference type="Google" id="ProtNLM"/>
    </source>
</evidence>
<evidence type="ECO:0000256" key="5">
    <source>
        <dbReference type="ARBA" id="ARBA00023136"/>
    </source>
</evidence>
<evidence type="ECO:0000313" key="8">
    <source>
        <dbReference type="Proteomes" id="UP000252800"/>
    </source>
</evidence>
<dbReference type="AlphaFoldDB" id="A0A366SIS6"/>
<gene>
    <name evidence="7" type="ORF">EB18_00172</name>
</gene>
<dbReference type="Proteomes" id="UP000252800">
    <property type="component" value="Unassembled WGS sequence"/>
</dbReference>
<protein>
    <recommendedName>
        <fullName evidence="9">Flagellar protein FliO/FliZ</fullName>
    </recommendedName>
</protein>
<comment type="caution">
    <text evidence="7">The sequence shown here is derived from an EMBL/GenBank/DDBJ whole genome shotgun (WGS) entry which is preliminary data.</text>
</comment>